<feature type="non-terminal residue" evidence="1">
    <location>
        <position position="38"/>
    </location>
</feature>
<accession>A0A383CC04</accession>
<name>A0A383CC04_9ZZZZ</name>
<gene>
    <name evidence="1" type="ORF">METZ01_LOCUS482447</name>
</gene>
<reference evidence="1" key="1">
    <citation type="submission" date="2018-05" db="EMBL/GenBank/DDBJ databases">
        <authorList>
            <person name="Lanie J.A."/>
            <person name="Ng W.-L."/>
            <person name="Kazmierczak K.M."/>
            <person name="Andrzejewski T.M."/>
            <person name="Davidsen T.M."/>
            <person name="Wayne K.J."/>
            <person name="Tettelin H."/>
            <person name="Glass J.I."/>
            <person name="Rusch D."/>
            <person name="Podicherti R."/>
            <person name="Tsui H.-C.T."/>
            <person name="Winkler M.E."/>
        </authorList>
    </citation>
    <scope>NUCLEOTIDE SEQUENCE</scope>
</reference>
<dbReference type="AlphaFoldDB" id="A0A383CC04"/>
<protein>
    <submittedName>
        <fullName evidence="1">Uncharacterized protein</fullName>
    </submittedName>
</protein>
<organism evidence="1">
    <name type="scientific">marine metagenome</name>
    <dbReference type="NCBI Taxonomy" id="408172"/>
    <lineage>
        <taxon>unclassified sequences</taxon>
        <taxon>metagenomes</taxon>
        <taxon>ecological metagenomes</taxon>
    </lineage>
</organism>
<evidence type="ECO:0000313" key="1">
    <source>
        <dbReference type="EMBL" id="SVE29593.1"/>
    </source>
</evidence>
<sequence length="38" mass="4112">MLTVQGSEMGRFCDGVSRRDFLSIGAMGLGFCGLTWPD</sequence>
<dbReference type="EMBL" id="UINC01207490">
    <property type="protein sequence ID" value="SVE29593.1"/>
    <property type="molecule type" value="Genomic_DNA"/>
</dbReference>
<proteinExistence type="predicted"/>